<dbReference type="EMBL" id="VLTM01000016">
    <property type="protein sequence ID" value="KAA0164719.1"/>
    <property type="molecule type" value="Genomic_DNA"/>
</dbReference>
<dbReference type="InterPro" id="IPR050618">
    <property type="entry name" value="Ubq-SigPath_Reg"/>
</dbReference>
<feature type="domain" description="CTLH" evidence="2">
    <location>
        <begin position="66"/>
        <end position="116"/>
    </location>
</feature>
<sequence>MARLSFSPDEWERLLDSTTVPSAVLEDLVAEWLVVHGHTDAARSLRSPSAGQATPGTSGSDLRRDIREAVLDGNISRAVELLGVSAPGLLKQRPELEFRLWQQQALDCISRLEWDAALTVVLERLQPLARAVPSLCAQLEDTMTLFAFSEPAFAPDACFLEPTRKASAGVSEGVAAAHASDGAPEVAEGAATLASCPPASAAVSDDDDPLSGQHLLSDAHRAITAAAVNAAVLEHRSESSTSRLDLLLADMAVAEEQLEGEHLSSFPRMRGRPAAKGGMAEGSWSSAERLAQAEVDASAVLAHLVRGDVADDG</sequence>
<reference evidence="6 7" key="1">
    <citation type="submission" date="2019-07" db="EMBL/GenBank/DDBJ databases">
        <title>Genomes of Cafeteria roenbergensis.</title>
        <authorList>
            <person name="Fischer M.G."/>
            <person name="Hackl T."/>
            <person name="Roman M."/>
        </authorList>
    </citation>
    <scope>NUCLEOTIDE SEQUENCE [LARGE SCALE GENOMIC DNA]</scope>
    <source>
        <strain evidence="3 6">BVI</strain>
        <strain evidence="4 8">Cflag</strain>
        <strain evidence="5 7">RCC970-E3</strain>
    </source>
</reference>
<dbReference type="EMBL" id="VLTL01000025">
    <property type="protein sequence ID" value="KAA0169136.1"/>
    <property type="molecule type" value="Genomic_DNA"/>
</dbReference>
<evidence type="ECO:0000313" key="6">
    <source>
        <dbReference type="Proteomes" id="UP000323011"/>
    </source>
</evidence>
<dbReference type="AlphaFoldDB" id="A0A5A8DUP5"/>
<evidence type="ECO:0000313" key="7">
    <source>
        <dbReference type="Proteomes" id="UP000324907"/>
    </source>
</evidence>
<accession>A0A5A8DUP5</accession>
<name>A0A5A8DUP5_CAFRO</name>
<dbReference type="PROSITE" id="PS50897">
    <property type="entry name" value="CTLH"/>
    <property type="match status" value="1"/>
</dbReference>
<evidence type="ECO:0000259" key="2">
    <source>
        <dbReference type="PROSITE" id="PS50897"/>
    </source>
</evidence>
<gene>
    <name evidence="5" type="ORF">FNF28_02262</name>
    <name evidence="3" type="ORF">FNF29_04308</name>
    <name evidence="4" type="ORF">FNF31_02257</name>
</gene>
<evidence type="ECO:0000313" key="8">
    <source>
        <dbReference type="Proteomes" id="UP000325113"/>
    </source>
</evidence>
<organism evidence="5 7">
    <name type="scientific">Cafeteria roenbergensis</name>
    <name type="common">Marine flagellate</name>
    <dbReference type="NCBI Taxonomy" id="33653"/>
    <lineage>
        <taxon>Eukaryota</taxon>
        <taxon>Sar</taxon>
        <taxon>Stramenopiles</taxon>
        <taxon>Bigyra</taxon>
        <taxon>Opalozoa</taxon>
        <taxon>Bicosoecida</taxon>
        <taxon>Cafeteriaceae</taxon>
        <taxon>Cafeteria</taxon>
    </lineage>
</organism>
<dbReference type="InterPro" id="IPR006595">
    <property type="entry name" value="CTLH_C"/>
</dbReference>
<dbReference type="Proteomes" id="UP000323011">
    <property type="component" value="Unassembled WGS sequence"/>
</dbReference>
<evidence type="ECO:0000313" key="4">
    <source>
        <dbReference type="EMBL" id="KAA0164719.1"/>
    </source>
</evidence>
<proteinExistence type="predicted"/>
<dbReference type="Proteomes" id="UP000325113">
    <property type="component" value="Unassembled WGS sequence"/>
</dbReference>
<keyword evidence="6" id="KW-1185">Reference proteome</keyword>
<dbReference type="Proteomes" id="UP000324907">
    <property type="component" value="Unassembled WGS sequence"/>
</dbReference>
<comment type="caution">
    <text evidence="5">The sequence shown here is derived from an EMBL/GenBank/DDBJ whole genome shotgun (WGS) entry which is preliminary data.</text>
</comment>
<evidence type="ECO:0000313" key="5">
    <source>
        <dbReference type="EMBL" id="KAA0169136.1"/>
    </source>
</evidence>
<dbReference type="InterPro" id="IPR024964">
    <property type="entry name" value="CTLH/CRA"/>
</dbReference>
<dbReference type="Pfam" id="PF10607">
    <property type="entry name" value="CTLH"/>
    <property type="match status" value="1"/>
</dbReference>
<dbReference type="EMBL" id="VLTN01000024">
    <property type="protein sequence ID" value="KAA0151902.1"/>
    <property type="molecule type" value="Genomic_DNA"/>
</dbReference>
<dbReference type="PANTHER" id="PTHR12864">
    <property type="entry name" value="RAN BINDING PROTEIN 9-RELATED"/>
    <property type="match status" value="1"/>
</dbReference>
<protein>
    <recommendedName>
        <fullName evidence="2">CTLH domain-containing protein</fullName>
    </recommendedName>
</protein>
<feature type="region of interest" description="Disordered" evidence="1">
    <location>
        <begin position="44"/>
        <end position="63"/>
    </location>
</feature>
<feature type="compositionally biased region" description="Polar residues" evidence="1">
    <location>
        <begin position="46"/>
        <end position="60"/>
    </location>
</feature>
<evidence type="ECO:0000313" key="3">
    <source>
        <dbReference type="EMBL" id="KAA0151902.1"/>
    </source>
</evidence>
<evidence type="ECO:0000256" key="1">
    <source>
        <dbReference type="SAM" id="MobiDB-lite"/>
    </source>
</evidence>